<comment type="similarity">
    <text evidence="1">Belongs to the aldehyde dehydrogenase family.</text>
</comment>
<protein>
    <recommendedName>
        <fullName evidence="3">aldehyde dehydrogenase (NAD(+))</fullName>
        <ecNumber evidence="3">1.2.1.3</ecNumber>
    </recommendedName>
</protein>
<dbReference type="GO" id="GO:0046394">
    <property type="term" value="P:carboxylic acid biosynthetic process"/>
    <property type="evidence" value="ECO:0007669"/>
    <property type="project" value="UniProtKB-ARBA"/>
</dbReference>
<organism evidence="6 7">
    <name type="scientific">Bionectria ochroleuca</name>
    <name type="common">Gliocladium roseum</name>
    <dbReference type="NCBI Taxonomy" id="29856"/>
    <lineage>
        <taxon>Eukaryota</taxon>
        <taxon>Fungi</taxon>
        <taxon>Dikarya</taxon>
        <taxon>Ascomycota</taxon>
        <taxon>Pezizomycotina</taxon>
        <taxon>Sordariomycetes</taxon>
        <taxon>Hypocreomycetidae</taxon>
        <taxon>Hypocreales</taxon>
        <taxon>Bionectriaceae</taxon>
        <taxon>Clonostachys</taxon>
    </lineage>
</organism>
<sequence length="451" mass="48400">MMLLVKNSFSFDICDISDFIDATTTYSNIPTRLFIDNKFVASSGGSTIELESPLTGCRLATVSAAQIDDVDRAVQSSTDAYAVWKQKNPSARRTLLHRLADLVERDASLFASLEAIDAGILYQDSLRLNVQQAVENLRYFAGWADRVDGLTLSIPDGMAYTRRVPIGVCAAIIPWNAPLMITMWKLAPALAGGNTIIINTPEMCPLYGQKLAQLVVEVGFPPGVVNILCGLGHVAGAALSEHMGVRKISFTGSPSVGRQIMAAAARSNLKKLTLELGGKGPSIVFDDADWENALFWTSLGITINNGQRDKVLSFIEAGKSSGARIVSGGEQLTGKGYFVANTAFADVSHDTEIMKEEIFGPLACVASFENEDDVIAKTNDSVYGLGAAVFTTDLNKAFRITEAIEVGQITVNSWGALHANTPFGGVKESGFGRDMGKEAINEWTSAKTVKL</sequence>
<dbReference type="InterPro" id="IPR016163">
    <property type="entry name" value="Ald_DH_C"/>
</dbReference>
<reference evidence="6" key="1">
    <citation type="submission" date="2020-10" db="EMBL/GenBank/DDBJ databases">
        <title>High-Quality Genome Resource of Clonostachys rosea strain S41 by Oxford Nanopore Long-Read Sequencing.</title>
        <authorList>
            <person name="Wang H."/>
        </authorList>
    </citation>
    <scope>NUCLEOTIDE SEQUENCE</scope>
    <source>
        <strain evidence="6">S41</strain>
    </source>
</reference>
<dbReference type="EMBL" id="JADCTT010000016">
    <property type="protein sequence ID" value="KAF9743818.1"/>
    <property type="molecule type" value="Genomic_DNA"/>
</dbReference>
<evidence type="ECO:0000313" key="6">
    <source>
        <dbReference type="EMBL" id="KAF9743818.1"/>
    </source>
</evidence>
<evidence type="ECO:0000256" key="4">
    <source>
        <dbReference type="ARBA" id="ARBA00049194"/>
    </source>
</evidence>
<dbReference type="FunFam" id="3.40.605.10:FF:000001">
    <property type="entry name" value="Aldehyde dehydrogenase 1"/>
    <property type="match status" value="1"/>
</dbReference>
<evidence type="ECO:0000256" key="3">
    <source>
        <dbReference type="ARBA" id="ARBA00024226"/>
    </source>
</evidence>
<dbReference type="Gene3D" id="3.40.605.10">
    <property type="entry name" value="Aldehyde Dehydrogenase, Chain A, domain 1"/>
    <property type="match status" value="2"/>
</dbReference>
<dbReference type="FunFam" id="3.40.605.10:FF:000026">
    <property type="entry name" value="Aldehyde dehydrogenase, putative"/>
    <property type="match status" value="1"/>
</dbReference>
<name>A0A8H7K5Z4_BIOOC</name>
<dbReference type="AlphaFoldDB" id="A0A8H7K5Z4"/>
<evidence type="ECO:0000313" key="7">
    <source>
        <dbReference type="Proteomes" id="UP000616885"/>
    </source>
</evidence>
<dbReference type="Gene3D" id="3.40.309.10">
    <property type="entry name" value="Aldehyde Dehydrogenase, Chain A, domain 2"/>
    <property type="match status" value="1"/>
</dbReference>
<proteinExistence type="inferred from homology"/>
<evidence type="ECO:0000256" key="1">
    <source>
        <dbReference type="ARBA" id="ARBA00009986"/>
    </source>
</evidence>
<dbReference type="InterPro" id="IPR015590">
    <property type="entry name" value="Aldehyde_DH_dom"/>
</dbReference>
<dbReference type="InterPro" id="IPR016161">
    <property type="entry name" value="Ald_DH/histidinol_DH"/>
</dbReference>
<evidence type="ECO:0000256" key="2">
    <source>
        <dbReference type="ARBA" id="ARBA00023002"/>
    </source>
</evidence>
<dbReference type="SUPFAM" id="SSF53720">
    <property type="entry name" value="ALDH-like"/>
    <property type="match status" value="1"/>
</dbReference>
<dbReference type="GO" id="GO:0004029">
    <property type="term" value="F:aldehyde dehydrogenase (NAD+) activity"/>
    <property type="evidence" value="ECO:0007669"/>
    <property type="project" value="UniProtKB-EC"/>
</dbReference>
<feature type="domain" description="Aldehyde dehydrogenase" evidence="5">
    <location>
        <begin position="39"/>
        <end position="308"/>
    </location>
</feature>
<evidence type="ECO:0000259" key="5">
    <source>
        <dbReference type="Pfam" id="PF00171"/>
    </source>
</evidence>
<dbReference type="InterPro" id="IPR016162">
    <property type="entry name" value="Ald_DH_N"/>
</dbReference>
<keyword evidence="2" id="KW-0560">Oxidoreductase</keyword>
<gene>
    <name evidence="6" type="ORF">IM811_006158</name>
</gene>
<comment type="catalytic activity">
    <reaction evidence="4">
        <text>an aldehyde + NAD(+) + H2O = a carboxylate + NADH + 2 H(+)</text>
        <dbReference type="Rhea" id="RHEA:16185"/>
        <dbReference type="ChEBI" id="CHEBI:15377"/>
        <dbReference type="ChEBI" id="CHEBI:15378"/>
        <dbReference type="ChEBI" id="CHEBI:17478"/>
        <dbReference type="ChEBI" id="CHEBI:29067"/>
        <dbReference type="ChEBI" id="CHEBI:57540"/>
        <dbReference type="ChEBI" id="CHEBI:57945"/>
        <dbReference type="EC" id="1.2.1.3"/>
    </reaction>
</comment>
<dbReference type="PANTHER" id="PTHR11699">
    <property type="entry name" value="ALDEHYDE DEHYDROGENASE-RELATED"/>
    <property type="match status" value="1"/>
</dbReference>
<dbReference type="Proteomes" id="UP000616885">
    <property type="component" value="Unassembled WGS sequence"/>
</dbReference>
<dbReference type="Pfam" id="PF00171">
    <property type="entry name" value="Aldedh"/>
    <property type="match status" value="1"/>
</dbReference>
<comment type="caution">
    <text evidence="6">The sequence shown here is derived from an EMBL/GenBank/DDBJ whole genome shotgun (WGS) entry which is preliminary data.</text>
</comment>
<accession>A0A8H7K5Z4</accession>
<dbReference type="EC" id="1.2.1.3" evidence="3"/>